<organism evidence="5 6">
    <name type="scientific">Nakamurella multipartita (strain ATCC 700099 / DSM 44233 / CIP 104796 / JCM 9543 / NBRC 105858 / Y-104)</name>
    <name type="common">Microsphaera multipartita</name>
    <dbReference type="NCBI Taxonomy" id="479431"/>
    <lineage>
        <taxon>Bacteria</taxon>
        <taxon>Bacillati</taxon>
        <taxon>Actinomycetota</taxon>
        <taxon>Actinomycetes</taxon>
        <taxon>Nakamurellales</taxon>
        <taxon>Nakamurellaceae</taxon>
        <taxon>Nakamurella</taxon>
    </lineage>
</organism>
<dbReference type="InParanoid" id="C8XK26"/>
<dbReference type="PANTHER" id="PTHR30023:SF0">
    <property type="entry name" value="PENICILLIN-SENSITIVE CARBOXYPEPTIDASE A"/>
    <property type="match status" value="1"/>
</dbReference>
<proteinExistence type="inferred from homology"/>
<dbReference type="InterPro" id="IPR000667">
    <property type="entry name" value="Peptidase_S13"/>
</dbReference>
<dbReference type="InterPro" id="IPR012338">
    <property type="entry name" value="Beta-lactam/transpept-like"/>
</dbReference>
<dbReference type="SUPFAM" id="SSF56601">
    <property type="entry name" value="beta-lactamase/transpeptidase-like"/>
    <property type="match status" value="1"/>
</dbReference>
<accession>C8XK26</accession>
<dbReference type="STRING" id="479431.Namu_0279"/>
<feature type="compositionally biased region" description="Low complexity" evidence="3">
    <location>
        <begin position="26"/>
        <end position="58"/>
    </location>
</feature>
<evidence type="ECO:0000256" key="4">
    <source>
        <dbReference type="SAM" id="SignalP"/>
    </source>
</evidence>
<sequence length="554" mass="57261" precursor="true">MLTGKTSRVLVAGAAVLCLAACTGNSTTVSSSSSTPSSAAGANASTSPSSAVSSSAGTGSEGLTSVPGLPQEALDVMNQPQYALGQWAISVRDIDTGEQIVSLHPDTLFEPASVTKTYSTGAAWQELGPDSTVTTPVKRTGEVTGGTLNGDLVLVGKGDITMGGRTKPDGTVDFTNLDHNDANGIPGATLTTEDPLTGLNELAAQVKASGINEVSGDVIVDDRLWQPHDLVGNPVTPIIINQNVIDFTTTATTPGQPASIVMSPVVAPWQIDNQVQTVEAGGKTQIKPTSTDEKTVTLTGTIAADSAPVVNVYLFKDPATYARTAFIEALGRAGVTVTADPVATNPDSALPPKADVDGLTSVAELTSLPLKEEITYINKISYNNGGEAMFCRLAVAAGSDDCEQGLRKGQEIWQAAGLDTNAVVLVDGSGLEGNYVTPNSQVQLQTIMAKRPDSQEWLDTLPILGVDGSLATVQSTSPSAGKVFGKTGTLAAGDAFNDRYRLPVKALGGQMDTEGGRHFAFAVFSTNSLYPDINGIFQANDDVGKVVASIQQAY</sequence>
<dbReference type="KEGG" id="nml:Namu_0279"/>
<dbReference type="HOGENOM" id="CLU_017692_1_0_11"/>
<dbReference type="PANTHER" id="PTHR30023">
    <property type="entry name" value="D-ALANYL-D-ALANINE CARBOXYPEPTIDASE"/>
    <property type="match status" value="1"/>
</dbReference>
<keyword evidence="2 5" id="KW-0378">Hydrolase</keyword>
<reference evidence="5 6" key="2">
    <citation type="journal article" date="2010" name="Stand. Genomic Sci.">
        <title>Complete genome sequence of Nakamurella multipartita type strain (Y-104).</title>
        <authorList>
            <person name="Tice H."/>
            <person name="Mayilraj S."/>
            <person name="Sims D."/>
            <person name="Lapidus A."/>
            <person name="Nolan M."/>
            <person name="Lucas S."/>
            <person name="Glavina Del Rio T."/>
            <person name="Copeland A."/>
            <person name="Cheng J.F."/>
            <person name="Meincke L."/>
            <person name="Bruce D."/>
            <person name="Goodwin L."/>
            <person name="Pitluck S."/>
            <person name="Ivanova N."/>
            <person name="Mavromatis K."/>
            <person name="Ovchinnikova G."/>
            <person name="Pati A."/>
            <person name="Chen A."/>
            <person name="Palaniappan K."/>
            <person name="Land M."/>
            <person name="Hauser L."/>
            <person name="Chang Y.J."/>
            <person name="Jeffries C.D."/>
            <person name="Detter J.C."/>
            <person name="Brettin T."/>
            <person name="Rohde M."/>
            <person name="Goker M."/>
            <person name="Bristow J."/>
            <person name="Eisen J.A."/>
            <person name="Markowitz V."/>
            <person name="Hugenholtz P."/>
            <person name="Kyrpides N.C."/>
            <person name="Klenk H.P."/>
            <person name="Chen F."/>
        </authorList>
    </citation>
    <scope>NUCLEOTIDE SEQUENCE [LARGE SCALE GENOMIC DNA]</scope>
    <source>
        <strain evidence="6">ATCC 700099 / DSM 44233 / CIP 104796 / JCM 9543 / NBRC 105858 / Y-104</strain>
    </source>
</reference>
<feature type="region of interest" description="Disordered" evidence="3">
    <location>
        <begin position="26"/>
        <end position="68"/>
    </location>
</feature>
<keyword evidence="4" id="KW-0732">Signal</keyword>
<dbReference type="GO" id="GO:0009002">
    <property type="term" value="F:serine-type D-Ala-D-Ala carboxypeptidase activity"/>
    <property type="evidence" value="ECO:0007669"/>
    <property type="project" value="UniProtKB-EC"/>
</dbReference>
<dbReference type="Gene3D" id="3.50.80.20">
    <property type="entry name" value="D-Ala-D-Ala carboxypeptidase C, peptidase S13"/>
    <property type="match status" value="1"/>
</dbReference>
<evidence type="ECO:0000256" key="1">
    <source>
        <dbReference type="ARBA" id="ARBA00006096"/>
    </source>
</evidence>
<keyword evidence="5" id="KW-0645">Protease</keyword>
<dbReference type="Proteomes" id="UP000002218">
    <property type="component" value="Chromosome"/>
</dbReference>
<keyword evidence="6" id="KW-1185">Reference proteome</keyword>
<dbReference type="AlphaFoldDB" id="C8XK26"/>
<evidence type="ECO:0000256" key="2">
    <source>
        <dbReference type="ARBA" id="ARBA00022801"/>
    </source>
</evidence>
<dbReference type="GO" id="GO:0006508">
    <property type="term" value="P:proteolysis"/>
    <property type="evidence" value="ECO:0007669"/>
    <property type="project" value="InterPro"/>
</dbReference>
<dbReference type="EMBL" id="CP001737">
    <property type="protein sequence ID" value="ACV76709.1"/>
    <property type="molecule type" value="Genomic_DNA"/>
</dbReference>
<dbReference type="OrthoDB" id="9802627at2"/>
<gene>
    <name evidence="5" type="ordered locus">Namu_0279</name>
</gene>
<dbReference type="EC" id="3.4.16.4" evidence="5"/>
<feature type="signal peptide" evidence="4">
    <location>
        <begin position="1"/>
        <end position="20"/>
    </location>
</feature>
<dbReference type="GO" id="GO:0000270">
    <property type="term" value="P:peptidoglycan metabolic process"/>
    <property type="evidence" value="ECO:0007669"/>
    <property type="project" value="TreeGrafter"/>
</dbReference>
<dbReference type="Gene3D" id="3.40.710.10">
    <property type="entry name" value="DD-peptidase/beta-lactamase superfamily"/>
    <property type="match status" value="2"/>
</dbReference>
<name>C8XK26_NAKMY</name>
<protein>
    <submittedName>
        <fullName evidence="5">D-alanyl-D-alaninecarboxypeptidase/D-alanyl-D-al anine-endopeptidase</fullName>
        <ecNumber evidence="5">3.4.16.4</ecNumber>
    </submittedName>
</protein>
<keyword evidence="5" id="KW-0121">Carboxypeptidase</keyword>
<evidence type="ECO:0000313" key="6">
    <source>
        <dbReference type="Proteomes" id="UP000002218"/>
    </source>
</evidence>
<dbReference type="Pfam" id="PF02113">
    <property type="entry name" value="Peptidase_S13"/>
    <property type="match status" value="1"/>
</dbReference>
<dbReference type="NCBIfam" id="TIGR00666">
    <property type="entry name" value="PBP4"/>
    <property type="match status" value="1"/>
</dbReference>
<comment type="similarity">
    <text evidence="1">Belongs to the peptidase S13 family.</text>
</comment>
<evidence type="ECO:0000256" key="3">
    <source>
        <dbReference type="SAM" id="MobiDB-lite"/>
    </source>
</evidence>
<evidence type="ECO:0000313" key="5">
    <source>
        <dbReference type="EMBL" id="ACV76709.1"/>
    </source>
</evidence>
<dbReference type="PRINTS" id="PR00922">
    <property type="entry name" value="DADACBPTASE3"/>
</dbReference>
<feature type="chain" id="PRO_5038936097" evidence="4">
    <location>
        <begin position="21"/>
        <end position="554"/>
    </location>
</feature>
<dbReference type="eggNOG" id="COG2027">
    <property type="taxonomic scope" value="Bacteria"/>
</dbReference>
<reference evidence="6" key="1">
    <citation type="submission" date="2009-09" db="EMBL/GenBank/DDBJ databases">
        <title>The complete genome of Nakamurella multipartita DSM 44233.</title>
        <authorList>
            <consortium name="US DOE Joint Genome Institute (JGI-PGF)"/>
            <person name="Lucas S."/>
            <person name="Copeland A."/>
            <person name="Lapidus A."/>
            <person name="Glavina del Rio T."/>
            <person name="Dalin E."/>
            <person name="Tice H."/>
            <person name="Bruce D."/>
            <person name="Goodwin L."/>
            <person name="Pitluck S."/>
            <person name="Kyrpides N."/>
            <person name="Mavromatis K."/>
            <person name="Ivanova N."/>
            <person name="Ovchinnikova G."/>
            <person name="Sims D."/>
            <person name="Meincke L."/>
            <person name="Brettin T."/>
            <person name="Detter J.C."/>
            <person name="Han C."/>
            <person name="Larimer F."/>
            <person name="Land M."/>
            <person name="Hauser L."/>
            <person name="Markowitz V."/>
            <person name="Cheng J.-F."/>
            <person name="Hugenholtz P."/>
            <person name="Woyke T."/>
            <person name="Wu D."/>
            <person name="Klenk H.-P."/>
            <person name="Eisen J.A."/>
        </authorList>
    </citation>
    <scope>NUCLEOTIDE SEQUENCE [LARGE SCALE GENOMIC DNA]</scope>
    <source>
        <strain evidence="6">ATCC 700099 / DSM 44233 / CIP 104796 / JCM 9543 / NBRC 105858 / Y-104</strain>
    </source>
</reference>